<dbReference type="InterPro" id="IPR013525">
    <property type="entry name" value="ABC2_TM"/>
</dbReference>
<evidence type="ECO:0000256" key="9">
    <source>
        <dbReference type="SAM" id="Phobius"/>
    </source>
</evidence>
<keyword evidence="4" id="KW-0547">Nucleotide-binding</keyword>
<dbReference type="InterPro" id="IPR043926">
    <property type="entry name" value="ABCG_dom"/>
</dbReference>
<feature type="domain" description="ABC transporter" evidence="10">
    <location>
        <begin position="52"/>
        <end position="296"/>
    </location>
</feature>
<keyword evidence="3 9" id="KW-0812">Transmembrane</keyword>
<feature type="transmembrane region" description="Helical" evidence="9">
    <location>
        <begin position="469"/>
        <end position="495"/>
    </location>
</feature>
<dbReference type="InterPro" id="IPR003439">
    <property type="entry name" value="ABC_transporter-like_ATP-bd"/>
</dbReference>
<keyword evidence="6 9" id="KW-1133">Transmembrane helix</keyword>
<reference evidence="11 12" key="1">
    <citation type="journal article" date="2014" name="Mol. Plant">
        <title>Chromosome Scale Genome Assembly and Transcriptome Profiling of Nannochloropsis gaditana in Nitrogen Depletion.</title>
        <authorList>
            <person name="Corteggiani Carpinelli E."/>
            <person name="Telatin A."/>
            <person name="Vitulo N."/>
            <person name="Forcato C."/>
            <person name="D'Angelo M."/>
            <person name="Schiavon R."/>
            <person name="Vezzi A."/>
            <person name="Giacometti G.M."/>
            <person name="Morosinotto T."/>
            <person name="Valle G."/>
        </authorList>
    </citation>
    <scope>NUCLEOTIDE SEQUENCE [LARGE SCALE GENOMIC DNA]</scope>
    <source>
        <strain evidence="11 12">B-31</strain>
    </source>
</reference>
<feature type="transmembrane region" description="Helical" evidence="9">
    <location>
        <begin position="515"/>
        <end position="540"/>
    </location>
</feature>
<feature type="transmembrane region" description="Helical" evidence="9">
    <location>
        <begin position="621"/>
        <end position="640"/>
    </location>
</feature>
<dbReference type="SMART" id="SM00382">
    <property type="entry name" value="AAA"/>
    <property type="match status" value="1"/>
</dbReference>
<gene>
    <name evidence="11" type="ORF">Naga_100495g3</name>
</gene>
<keyword evidence="2" id="KW-0813">Transport</keyword>
<comment type="caution">
    <text evidence="11">The sequence shown here is derived from an EMBL/GenBank/DDBJ whole genome shotgun (WGS) entry which is preliminary data.</text>
</comment>
<sequence>MNKSDLKTPLVGSSREHVAIPVVTAHSQQGQDGKSFGNEATTNMDRIVPITLEVKQLNYYLGNGKHEKRILKDVNLHFKSGMLTELMGPSGAGKTTLLNLLIGNAGGRIEGSVEVNGRALKKVANVFKKFYTFVPQDDSLLASLSTRETLMFAARLRLPMTMPMAEKKRRVNRVLAELSLIRCADQRIGDVDRRGISGGERKRASIALELLVNPSVMFIDEPTSGLDSKMAEDVVRTLRRLAEQGRSLICTIHQPSYKIFRLFDRLVLLSLGRVVYQGKIDDVEGYFSTIGYETPRGENPIDFYMAVMQLAPGEEPMGGGRPGGDLPTLWLEHGGDFVEEEEGGREGGLSWFPSSASSNSLGGMMSRTGSVQSLASAEGGGEGGGEGGRKGMPTASSQAGMDLKTLAKDVATGVPKWYQCWVLFHRAFVDSLKDTDKFLGGLILKGSIGLLVGVVWLRQGESAEQKSIFPLTGALFIATTSSVLDTLFACILTFPSMKTLLLREYKNGSYSLLPFYVATLANAILFNGGYAIFLGTPIYFLVGDVSNARLLGQPFDAARYFLFLALLAVLATIGAALGLAVGALVKDIQQGQQAVMPTVIPLLLFSGYLIPFKQIPSYFKWLYHCSPFAYAMTALQAVLFRDVVFDDCGPPPCPNVCYGDRKLCFSTGREYLASVNSDPDNIGWSFGMLGVTFAVLFLAGYACMSVLVRKKTN</sequence>
<dbReference type="SUPFAM" id="SSF52540">
    <property type="entry name" value="P-loop containing nucleoside triphosphate hydrolases"/>
    <property type="match status" value="1"/>
</dbReference>
<evidence type="ECO:0000256" key="4">
    <source>
        <dbReference type="ARBA" id="ARBA00022741"/>
    </source>
</evidence>
<evidence type="ECO:0000259" key="10">
    <source>
        <dbReference type="PROSITE" id="PS50893"/>
    </source>
</evidence>
<evidence type="ECO:0000256" key="7">
    <source>
        <dbReference type="ARBA" id="ARBA00023136"/>
    </source>
</evidence>
<dbReference type="InterPro" id="IPR050352">
    <property type="entry name" value="ABCG_transporters"/>
</dbReference>
<feature type="region of interest" description="Disordered" evidence="8">
    <location>
        <begin position="371"/>
        <end position="396"/>
    </location>
</feature>
<evidence type="ECO:0000256" key="3">
    <source>
        <dbReference type="ARBA" id="ARBA00022692"/>
    </source>
</evidence>
<evidence type="ECO:0000256" key="5">
    <source>
        <dbReference type="ARBA" id="ARBA00022840"/>
    </source>
</evidence>
<dbReference type="Gene3D" id="3.40.50.300">
    <property type="entry name" value="P-loop containing nucleotide triphosphate hydrolases"/>
    <property type="match status" value="1"/>
</dbReference>
<accession>W7TY81</accession>
<dbReference type="InterPro" id="IPR003593">
    <property type="entry name" value="AAA+_ATPase"/>
</dbReference>
<dbReference type="AlphaFoldDB" id="W7TY81"/>
<feature type="transmembrane region" description="Helical" evidence="9">
    <location>
        <begin position="591"/>
        <end position="609"/>
    </location>
</feature>
<name>W7TY81_9STRA</name>
<evidence type="ECO:0000256" key="8">
    <source>
        <dbReference type="SAM" id="MobiDB-lite"/>
    </source>
</evidence>
<dbReference type="PANTHER" id="PTHR48041">
    <property type="entry name" value="ABC TRANSPORTER G FAMILY MEMBER 28"/>
    <property type="match status" value="1"/>
</dbReference>
<keyword evidence="7 9" id="KW-0472">Membrane</keyword>
<dbReference type="GO" id="GO:0140359">
    <property type="term" value="F:ABC-type transporter activity"/>
    <property type="evidence" value="ECO:0007669"/>
    <property type="project" value="InterPro"/>
</dbReference>
<dbReference type="CDD" id="cd03213">
    <property type="entry name" value="ABCG_EPDR"/>
    <property type="match status" value="1"/>
</dbReference>
<dbReference type="Pfam" id="PF01061">
    <property type="entry name" value="ABC2_membrane"/>
    <property type="match status" value="1"/>
</dbReference>
<dbReference type="Proteomes" id="UP000019335">
    <property type="component" value="Chromosome 4"/>
</dbReference>
<evidence type="ECO:0000256" key="2">
    <source>
        <dbReference type="ARBA" id="ARBA00022448"/>
    </source>
</evidence>
<proteinExistence type="predicted"/>
<keyword evidence="5" id="KW-0067">ATP-binding</keyword>
<dbReference type="PANTHER" id="PTHR48041:SF91">
    <property type="entry name" value="ABC TRANSPORTER G FAMILY MEMBER 28"/>
    <property type="match status" value="1"/>
</dbReference>
<feature type="transmembrane region" description="Helical" evidence="9">
    <location>
        <begin position="682"/>
        <end position="708"/>
    </location>
</feature>
<evidence type="ECO:0000313" key="12">
    <source>
        <dbReference type="Proteomes" id="UP000019335"/>
    </source>
</evidence>
<dbReference type="EMBL" id="AZIL01000300">
    <property type="protein sequence ID" value="EWM28438.1"/>
    <property type="molecule type" value="Genomic_DNA"/>
</dbReference>
<dbReference type="GO" id="GO:0005524">
    <property type="term" value="F:ATP binding"/>
    <property type="evidence" value="ECO:0007669"/>
    <property type="project" value="UniProtKB-KW"/>
</dbReference>
<feature type="transmembrane region" description="Helical" evidence="9">
    <location>
        <begin position="438"/>
        <end position="457"/>
    </location>
</feature>
<evidence type="ECO:0000256" key="6">
    <source>
        <dbReference type="ARBA" id="ARBA00022989"/>
    </source>
</evidence>
<feature type="transmembrane region" description="Helical" evidence="9">
    <location>
        <begin position="561"/>
        <end position="585"/>
    </location>
</feature>
<dbReference type="InterPro" id="IPR027417">
    <property type="entry name" value="P-loop_NTPase"/>
</dbReference>
<dbReference type="GO" id="GO:0016887">
    <property type="term" value="F:ATP hydrolysis activity"/>
    <property type="evidence" value="ECO:0007669"/>
    <property type="project" value="InterPro"/>
</dbReference>
<evidence type="ECO:0000313" key="11">
    <source>
        <dbReference type="EMBL" id="EWM28438.1"/>
    </source>
</evidence>
<keyword evidence="12" id="KW-1185">Reference proteome</keyword>
<dbReference type="InterPro" id="IPR017871">
    <property type="entry name" value="ABC_transporter-like_CS"/>
</dbReference>
<dbReference type="GO" id="GO:0016020">
    <property type="term" value="C:membrane"/>
    <property type="evidence" value="ECO:0007669"/>
    <property type="project" value="UniProtKB-SubCell"/>
</dbReference>
<protein>
    <submittedName>
        <fullName evidence="11">Abc transporter family protein</fullName>
    </submittedName>
</protein>
<dbReference type="PROSITE" id="PS50893">
    <property type="entry name" value="ABC_TRANSPORTER_2"/>
    <property type="match status" value="1"/>
</dbReference>
<comment type="subcellular location">
    <subcellularLocation>
        <location evidence="1">Membrane</location>
        <topology evidence="1">Multi-pass membrane protein</topology>
    </subcellularLocation>
</comment>
<dbReference type="PROSITE" id="PS00211">
    <property type="entry name" value="ABC_TRANSPORTER_1"/>
    <property type="match status" value="1"/>
</dbReference>
<dbReference type="Pfam" id="PF19055">
    <property type="entry name" value="ABC2_membrane_7"/>
    <property type="match status" value="1"/>
</dbReference>
<dbReference type="OrthoDB" id="66620at2759"/>
<dbReference type="Pfam" id="PF00005">
    <property type="entry name" value="ABC_tran"/>
    <property type="match status" value="1"/>
</dbReference>
<evidence type="ECO:0000256" key="1">
    <source>
        <dbReference type="ARBA" id="ARBA00004141"/>
    </source>
</evidence>
<organism evidence="11 12">
    <name type="scientific">Nannochloropsis gaditana</name>
    <dbReference type="NCBI Taxonomy" id="72520"/>
    <lineage>
        <taxon>Eukaryota</taxon>
        <taxon>Sar</taxon>
        <taxon>Stramenopiles</taxon>
        <taxon>Ochrophyta</taxon>
        <taxon>Eustigmatophyceae</taxon>
        <taxon>Eustigmatales</taxon>
        <taxon>Monodopsidaceae</taxon>
        <taxon>Nannochloropsis</taxon>
    </lineage>
</organism>